<gene>
    <name evidence="2" type="ORF">EG028_09345</name>
</gene>
<organism evidence="2 3">
    <name type="scientific">Chitinophaga barathri</name>
    <dbReference type="NCBI Taxonomy" id="1647451"/>
    <lineage>
        <taxon>Bacteria</taxon>
        <taxon>Pseudomonadati</taxon>
        <taxon>Bacteroidota</taxon>
        <taxon>Chitinophagia</taxon>
        <taxon>Chitinophagales</taxon>
        <taxon>Chitinophagaceae</taxon>
        <taxon>Chitinophaga</taxon>
    </lineage>
</organism>
<comment type="caution">
    <text evidence="2">The sequence shown here is derived from an EMBL/GenBank/DDBJ whole genome shotgun (WGS) entry which is preliminary data.</text>
</comment>
<proteinExistence type="predicted"/>
<dbReference type="Proteomes" id="UP000279089">
    <property type="component" value="Unassembled WGS sequence"/>
</dbReference>
<name>A0A3N4MN77_9BACT</name>
<protein>
    <submittedName>
        <fullName evidence="2">Uncharacterized protein</fullName>
    </submittedName>
</protein>
<sequence length="135" mass="15480">MKKILVLLIITLAAFASCKKDDFMDRFVPEVLYYEKDKVENADFTTTTLAAGITEWNVKCRVSAPSKLKEIRLYKTEKGKSEELLETYTDFQLTPNVFNVKYLLENIAAETVIRIDAADLKDHHTVRSFTIKVTP</sequence>
<evidence type="ECO:0000313" key="3">
    <source>
        <dbReference type="Proteomes" id="UP000279089"/>
    </source>
</evidence>
<dbReference type="RefSeq" id="WP_120516189.1">
    <property type="nucleotide sequence ID" value="NZ_QXZY01000005.1"/>
</dbReference>
<evidence type="ECO:0000313" key="2">
    <source>
        <dbReference type="EMBL" id="RPD41510.1"/>
    </source>
</evidence>
<feature type="chain" id="PRO_5018297600" evidence="1">
    <location>
        <begin position="17"/>
        <end position="135"/>
    </location>
</feature>
<dbReference type="OrthoDB" id="674206at2"/>
<accession>A0A3N4MN77</accession>
<dbReference type="AlphaFoldDB" id="A0A3N4MN77"/>
<feature type="signal peptide" evidence="1">
    <location>
        <begin position="1"/>
        <end position="16"/>
    </location>
</feature>
<dbReference type="PROSITE" id="PS51257">
    <property type="entry name" value="PROKAR_LIPOPROTEIN"/>
    <property type="match status" value="1"/>
</dbReference>
<keyword evidence="1" id="KW-0732">Signal</keyword>
<dbReference type="EMBL" id="RMBX01000004">
    <property type="protein sequence ID" value="RPD41510.1"/>
    <property type="molecule type" value="Genomic_DNA"/>
</dbReference>
<keyword evidence="3" id="KW-1185">Reference proteome</keyword>
<reference evidence="3" key="1">
    <citation type="submission" date="2018-11" db="EMBL/GenBank/DDBJ databases">
        <title>Chitinophaga lutea sp.nov., isolate from arsenic contaminated soil.</title>
        <authorList>
            <person name="Zong Y."/>
        </authorList>
    </citation>
    <scope>NUCLEOTIDE SEQUENCE [LARGE SCALE GENOMIC DNA]</scope>
    <source>
        <strain evidence="3">YLT18</strain>
    </source>
</reference>
<evidence type="ECO:0000256" key="1">
    <source>
        <dbReference type="SAM" id="SignalP"/>
    </source>
</evidence>